<sequence>MAEATARLATRLEVVKLAHELDLGVDELAFLAGRAADDVRELRVAVTAALHARHQARFARLAALVGVVPLGVAARAAELAIGPVVSARVAAALGPEDAVRLAQRVSPGFLAEIALSLDPVRSAEIVRSLDDRLVVEVGRLLLEQGEHLVLARFVSVVEAPVALEIVADASPAALLEVALLADDRSVLGGLVAALDDDVLVAVLDHCHGTGGETDALSLVTSLDLAGRTRVVEVLATSGRPDLQVAFLRAVENEGAWPEVVPALARCDEGVLDAVRAAARAVGELGPDPATQDLAARLTERLAAIPEA</sequence>
<evidence type="ECO:0000313" key="1">
    <source>
        <dbReference type="EMBL" id="MDT9592498.1"/>
    </source>
</evidence>
<proteinExistence type="predicted"/>
<dbReference type="EMBL" id="JAVYII010000002">
    <property type="protein sequence ID" value="MDT9592498.1"/>
    <property type="molecule type" value="Genomic_DNA"/>
</dbReference>
<dbReference type="Proteomes" id="UP001268542">
    <property type="component" value="Unassembled WGS sequence"/>
</dbReference>
<reference evidence="1 2" key="1">
    <citation type="submission" date="2023-08" db="EMBL/GenBank/DDBJ databases">
        <title>Nocardioides seae sp. nov., a bacterium isolated from a soil.</title>
        <authorList>
            <person name="Wang X."/>
        </authorList>
    </citation>
    <scope>NUCLEOTIDE SEQUENCE [LARGE SCALE GENOMIC DNA]</scope>
    <source>
        <strain evidence="1 2">YZH12</strain>
    </source>
</reference>
<keyword evidence="2" id="KW-1185">Reference proteome</keyword>
<dbReference type="RefSeq" id="WP_315731926.1">
    <property type="nucleotide sequence ID" value="NZ_JAVYII010000002.1"/>
</dbReference>
<evidence type="ECO:0000313" key="2">
    <source>
        <dbReference type="Proteomes" id="UP001268542"/>
    </source>
</evidence>
<accession>A0ABU3PTG6</accession>
<evidence type="ECO:0008006" key="3">
    <source>
        <dbReference type="Google" id="ProtNLM"/>
    </source>
</evidence>
<comment type="caution">
    <text evidence="1">The sequence shown here is derived from an EMBL/GenBank/DDBJ whole genome shotgun (WGS) entry which is preliminary data.</text>
</comment>
<name>A0ABU3PTG6_9ACTN</name>
<protein>
    <recommendedName>
        <fullName evidence="3">DUF2336 domain-containing protein</fullName>
    </recommendedName>
</protein>
<gene>
    <name evidence="1" type="ORF">RDV89_05430</name>
</gene>
<organism evidence="1 2">
    <name type="scientific">Nocardioides imazamoxiresistens</name>
    <dbReference type="NCBI Taxonomy" id="3231893"/>
    <lineage>
        <taxon>Bacteria</taxon>
        <taxon>Bacillati</taxon>
        <taxon>Actinomycetota</taxon>
        <taxon>Actinomycetes</taxon>
        <taxon>Propionibacteriales</taxon>
        <taxon>Nocardioidaceae</taxon>
        <taxon>Nocardioides</taxon>
    </lineage>
</organism>